<dbReference type="InterPro" id="IPR046884">
    <property type="entry name" value="MnmA-like_central"/>
</dbReference>
<evidence type="ECO:0000256" key="9">
    <source>
        <dbReference type="HAMAP-Rule" id="MF_00144"/>
    </source>
</evidence>
<dbReference type="PANTHER" id="PTHR11933">
    <property type="entry name" value="TRNA 5-METHYLAMINOMETHYL-2-THIOURIDYLATE -METHYLTRANSFERASE"/>
    <property type="match status" value="1"/>
</dbReference>
<dbReference type="NCBIfam" id="NF001138">
    <property type="entry name" value="PRK00143.1"/>
    <property type="match status" value="1"/>
</dbReference>
<reference evidence="13" key="1">
    <citation type="submission" date="2020-02" db="EMBL/GenBank/DDBJ databases">
        <authorList>
            <person name="Meier V. D."/>
        </authorList>
    </citation>
    <scope>NUCLEOTIDE SEQUENCE</scope>
    <source>
        <strain evidence="13">AVDCRST_MAG22</strain>
    </source>
</reference>
<evidence type="ECO:0000256" key="6">
    <source>
        <dbReference type="ARBA" id="ARBA00022884"/>
    </source>
</evidence>
<keyword evidence="1 9" id="KW-0820">tRNA-binding</keyword>
<dbReference type="SUPFAM" id="SSF82649">
    <property type="entry name" value="SufE/NifU"/>
    <property type="match status" value="1"/>
</dbReference>
<keyword evidence="5 9" id="KW-0067">ATP-binding</keyword>
<feature type="active site" description="Cysteine persulfide intermediate" evidence="9">
    <location>
        <position position="332"/>
    </location>
</feature>
<dbReference type="InterPro" id="IPR014729">
    <property type="entry name" value="Rossmann-like_a/b/a_fold"/>
</dbReference>
<dbReference type="GO" id="GO:0051536">
    <property type="term" value="F:iron-sulfur cluster binding"/>
    <property type="evidence" value="ECO:0007669"/>
    <property type="project" value="InterPro"/>
</dbReference>
<feature type="active site" description="Nucleophile" evidence="9">
    <location>
        <position position="239"/>
    </location>
</feature>
<evidence type="ECO:0000259" key="11">
    <source>
        <dbReference type="Pfam" id="PF20258"/>
    </source>
</evidence>
<keyword evidence="7" id="KW-1015">Disulfide bond</keyword>
<dbReference type="GO" id="GO:0005524">
    <property type="term" value="F:ATP binding"/>
    <property type="evidence" value="ECO:0007669"/>
    <property type="project" value="UniProtKB-KW"/>
</dbReference>
<feature type="region of interest" description="Interaction with tRNA" evidence="9">
    <location>
        <begin position="282"/>
        <end position="284"/>
    </location>
</feature>
<dbReference type="NCBIfam" id="TIGR00420">
    <property type="entry name" value="trmU"/>
    <property type="match status" value="1"/>
</dbReference>
<keyword evidence="4 9" id="KW-0547">Nucleotide-binding</keyword>
<dbReference type="InterPro" id="IPR002871">
    <property type="entry name" value="NIF_FeS_clus_asmbl_NifU_N"/>
</dbReference>
<feature type="binding site" evidence="9">
    <location>
        <position position="263"/>
    </location>
    <ligand>
        <name>ATP</name>
        <dbReference type="ChEBI" id="CHEBI:30616"/>
    </ligand>
</feature>
<dbReference type="Gene3D" id="2.40.30.10">
    <property type="entry name" value="Translation factors"/>
    <property type="match status" value="1"/>
</dbReference>
<feature type="domain" description="tRNA-specific 2-thiouridylase MnmA-like central" evidence="12">
    <location>
        <begin position="341"/>
        <end position="403"/>
    </location>
</feature>
<comment type="caution">
    <text evidence="9">Lacks conserved residue(s) required for the propagation of feature annotation.</text>
</comment>
<evidence type="ECO:0000256" key="3">
    <source>
        <dbReference type="ARBA" id="ARBA00022694"/>
    </source>
</evidence>
<dbReference type="Gene3D" id="3.90.1010.10">
    <property type="match status" value="1"/>
</dbReference>
<dbReference type="Pfam" id="PF20258">
    <property type="entry name" value="tRNA_Me_trans_C"/>
    <property type="match status" value="1"/>
</dbReference>
<dbReference type="GO" id="GO:0005737">
    <property type="term" value="C:cytoplasm"/>
    <property type="evidence" value="ECO:0007669"/>
    <property type="project" value="UniProtKB-SubCell"/>
</dbReference>
<dbReference type="Pfam" id="PF03054">
    <property type="entry name" value="tRNA_Me_trans"/>
    <property type="match status" value="1"/>
</dbReference>
<dbReference type="AlphaFoldDB" id="A0A6J4QB96"/>
<feature type="region of interest" description="Interaction with tRNA" evidence="9">
    <location>
        <begin position="432"/>
        <end position="433"/>
    </location>
</feature>
<dbReference type="GO" id="GO:0103016">
    <property type="term" value="F:tRNA-uridine 2-sulfurtransferase activity"/>
    <property type="evidence" value="ECO:0007669"/>
    <property type="project" value="UniProtKB-EC"/>
</dbReference>
<keyword evidence="9" id="KW-0963">Cytoplasm</keyword>
<evidence type="ECO:0000259" key="12">
    <source>
        <dbReference type="Pfam" id="PF20259"/>
    </source>
</evidence>
<comment type="function">
    <text evidence="9">Catalyzes the 2-thiolation of uridine at the wobble position (U34) of tRNA, leading to the formation of s(2)U34.</text>
</comment>
<dbReference type="SUPFAM" id="SSF52402">
    <property type="entry name" value="Adenine nucleotide alpha hydrolases-like"/>
    <property type="match status" value="1"/>
</dbReference>
<proteinExistence type="inferred from homology"/>
<organism evidence="13">
    <name type="scientific">uncultured Rubrobacteraceae bacterium</name>
    <dbReference type="NCBI Taxonomy" id="349277"/>
    <lineage>
        <taxon>Bacteria</taxon>
        <taxon>Bacillati</taxon>
        <taxon>Actinomycetota</taxon>
        <taxon>Rubrobacteria</taxon>
        <taxon>Rubrobacterales</taxon>
        <taxon>Rubrobacteraceae</taxon>
        <taxon>environmental samples</taxon>
    </lineage>
</organism>
<dbReference type="CDD" id="cd06664">
    <property type="entry name" value="IscU_like"/>
    <property type="match status" value="1"/>
</dbReference>
<dbReference type="EC" id="2.8.1.13" evidence="9"/>
<feature type="binding site" evidence="9">
    <location>
        <position position="174"/>
    </location>
    <ligand>
        <name>ATP</name>
        <dbReference type="ChEBI" id="CHEBI:30616"/>
    </ligand>
</feature>
<dbReference type="InterPro" id="IPR023382">
    <property type="entry name" value="MnmA-like_central_sf"/>
</dbReference>
<dbReference type="CDD" id="cd01998">
    <property type="entry name" value="MnmA_TRMU-like"/>
    <property type="match status" value="1"/>
</dbReference>
<dbReference type="Gene3D" id="3.40.50.620">
    <property type="entry name" value="HUPs"/>
    <property type="match status" value="1"/>
</dbReference>
<evidence type="ECO:0000256" key="7">
    <source>
        <dbReference type="ARBA" id="ARBA00023157"/>
    </source>
</evidence>
<dbReference type="Pfam" id="PF01592">
    <property type="entry name" value="NifU_N"/>
    <property type="match status" value="1"/>
</dbReference>
<evidence type="ECO:0000256" key="5">
    <source>
        <dbReference type="ARBA" id="ARBA00022840"/>
    </source>
</evidence>
<evidence type="ECO:0000256" key="8">
    <source>
        <dbReference type="ARBA" id="ARBA00051542"/>
    </source>
</evidence>
<feature type="domain" description="NIF system FeS cluster assembly NifU N-terminal" evidence="10">
    <location>
        <begin position="5"/>
        <end position="125"/>
    </location>
</feature>
<dbReference type="GO" id="GO:0005506">
    <property type="term" value="F:iron ion binding"/>
    <property type="evidence" value="ECO:0007669"/>
    <property type="project" value="InterPro"/>
</dbReference>
<feature type="site" description="Interaction with tRNA" evidence="9">
    <location>
        <position position="264"/>
    </location>
</feature>
<gene>
    <name evidence="9" type="primary">mnmA</name>
    <name evidence="13" type="ORF">AVDCRST_MAG22-3835</name>
</gene>
<dbReference type="InterPro" id="IPR046885">
    <property type="entry name" value="MnmA-like_C"/>
</dbReference>
<evidence type="ECO:0000256" key="2">
    <source>
        <dbReference type="ARBA" id="ARBA00022679"/>
    </source>
</evidence>
<keyword evidence="6 9" id="KW-0694">RNA-binding</keyword>
<dbReference type="Gene3D" id="2.30.30.280">
    <property type="entry name" value="Adenine nucleotide alpha hydrolases-like domains"/>
    <property type="match status" value="1"/>
</dbReference>
<name>A0A6J4QB96_9ACTN</name>
<dbReference type="PANTHER" id="PTHR11933:SF5">
    <property type="entry name" value="MITOCHONDRIAL TRNA-SPECIFIC 2-THIOURIDYLASE 1"/>
    <property type="match status" value="1"/>
</dbReference>
<keyword evidence="3 9" id="KW-0819">tRNA processing</keyword>
<dbReference type="Pfam" id="PF20259">
    <property type="entry name" value="tRNA_Me_trans_M"/>
    <property type="match status" value="1"/>
</dbReference>
<dbReference type="GO" id="GO:0000049">
    <property type="term" value="F:tRNA binding"/>
    <property type="evidence" value="ECO:0007669"/>
    <property type="project" value="UniProtKB-KW"/>
</dbReference>
<accession>A0A6J4QB96</accession>
<comment type="similarity">
    <text evidence="9">Belongs to the MnmA/TRMU family.</text>
</comment>
<sequence length="498" mass="53484">MPEAYDPLVIDHLVRPRHAGRLEEPSGRGESGDAACGDVAVFTVLVRENIVEDVRYEVFGCAACIAAGSALAELVHGRTLLDAARVSRAEIEEALGGPLPEGKGHALTLVLDALHKAFEDHWTRTAGAGLLEGYAGGGDGDPNGVVAAMSGGVDSAVTALLLKEAGYDVAAVTFRLHDGEKGSRSCCSPDTVLFARDTAHRMGLPHFTLNLKELFNKRVMRDFVGSYEKGRTPNPCVSCNAHVKFHAAAFLADELGLRGVATGHYARVGEGPSLARPVDESKDQTYVLWPIPKELLARAVFPLGEYRKTEVRAIAEDRGLAVAYTPESQDICFIPDGDYRRFVRRTVSAEPGDVVDREGAVLGRHAGVVDFTVGQRRGIGVSAPTPLYVTEVRPESRQVVVGRRRDLEVREVRVGGLNRFLPAEEARAVQVRYNAGPVPCRVEEDGEGWVARLEEPVMGVAAGQSAVFYTADGERVVAGGVVRHGGQQARVSAEPSRL</sequence>
<dbReference type="EMBL" id="CADCUV010000186">
    <property type="protein sequence ID" value="CAA9438109.1"/>
    <property type="molecule type" value="Genomic_DNA"/>
</dbReference>
<dbReference type="GO" id="GO:0002143">
    <property type="term" value="P:tRNA wobble position uridine thiolation"/>
    <property type="evidence" value="ECO:0007669"/>
    <property type="project" value="TreeGrafter"/>
</dbReference>
<feature type="site" description="Interaction with tRNA" evidence="9">
    <location>
        <position position="464"/>
    </location>
</feature>
<evidence type="ECO:0000256" key="4">
    <source>
        <dbReference type="ARBA" id="ARBA00022741"/>
    </source>
</evidence>
<comment type="subcellular location">
    <subcellularLocation>
        <location evidence="9">Cytoplasm</location>
    </subcellularLocation>
</comment>
<evidence type="ECO:0000259" key="10">
    <source>
        <dbReference type="Pfam" id="PF01592"/>
    </source>
</evidence>
<feature type="domain" description="tRNA-specific 2-thiouridylase MnmA-like C-terminal" evidence="11">
    <location>
        <begin position="426"/>
        <end position="482"/>
    </location>
</feature>
<evidence type="ECO:0000313" key="13">
    <source>
        <dbReference type="EMBL" id="CAA9438109.1"/>
    </source>
</evidence>
<dbReference type="InterPro" id="IPR004506">
    <property type="entry name" value="MnmA-like"/>
</dbReference>
<dbReference type="GO" id="GO:0016226">
    <property type="term" value="P:iron-sulfur cluster assembly"/>
    <property type="evidence" value="ECO:0007669"/>
    <property type="project" value="InterPro"/>
</dbReference>
<keyword evidence="2 9" id="KW-0808">Transferase</keyword>
<evidence type="ECO:0000256" key="1">
    <source>
        <dbReference type="ARBA" id="ARBA00022555"/>
    </source>
</evidence>
<feature type="binding site" evidence="9">
    <location>
        <begin position="148"/>
        <end position="155"/>
    </location>
    <ligand>
        <name>ATP</name>
        <dbReference type="ChEBI" id="CHEBI:30616"/>
    </ligand>
</feature>
<protein>
    <recommendedName>
        <fullName evidence="9">tRNA-specific 2-thiouridylase MnmA</fullName>
        <ecNumber evidence="9">2.8.1.13</ecNumber>
    </recommendedName>
</protein>
<dbReference type="HAMAP" id="MF_00144">
    <property type="entry name" value="tRNA_thiouridyl_MnmA"/>
    <property type="match status" value="1"/>
</dbReference>
<comment type="catalytic activity">
    <reaction evidence="8 9">
        <text>S-sulfanyl-L-cysteinyl-[protein] + uridine(34) in tRNA + AH2 + ATP = 2-thiouridine(34) in tRNA + L-cysteinyl-[protein] + A + AMP + diphosphate + H(+)</text>
        <dbReference type="Rhea" id="RHEA:47032"/>
        <dbReference type="Rhea" id="RHEA-COMP:10131"/>
        <dbReference type="Rhea" id="RHEA-COMP:11726"/>
        <dbReference type="Rhea" id="RHEA-COMP:11727"/>
        <dbReference type="Rhea" id="RHEA-COMP:11728"/>
        <dbReference type="ChEBI" id="CHEBI:13193"/>
        <dbReference type="ChEBI" id="CHEBI:15378"/>
        <dbReference type="ChEBI" id="CHEBI:17499"/>
        <dbReference type="ChEBI" id="CHEBI:29950"/>
        <dbReference type="ChEBI" id="CHEBI:30616"/>
        <dbReference type="ChEBI" id="CHEBI:33019"/>
        <dbReference type="ChEBI" id="CHEBI:61963"/>
        <dbReference type="ChEBI" id="CHEBI:65315"/>
        <dbReference type="ChEBI" id="CHEBI:87170"/>
        <dbReference type="ChEBI" id="CHEBI:456215"/>
        <dbReference type="EC" id="2.8.1.13"/>
    </reaction>
</comment>